<dbReference type="Proteomes" id="UP000294844">
    <property type="component" value="Unassembled WGS sequence"/>
</dbReference>
<feature type="chain" id="PRO_5020226930" description="Secreted protein" evidence="1">
    <location>
        <begin position="26"/>
        <end position="168"/>
    </location>
</feature>
<gene>
    <name evidence="3" type="ORF">CCUG60883_01497</name>
    <name evidence="2" type="ORF">CCUG60885_04349</name>
</gene>
<dbReference type="EMBL" id="PECM01000006">
    <property type="protein sequence ID" value="TEA06030.1"/>
    <property type="molecule type" value="Genomic_DNA"/>
</dbReference>
<evidence type="ECO:0000313" key="2">
    <source>
        <dbReference type="EMBL" id="TDZ91718.1"/>
    </source>
</evidence>
<evidence type="ECO:0000313" key="3">
    <source>
        <dbReference type="EMBL" id="TEA06030.1"/>
    </source>
</evidence>
<keyword evidence="4" id="KW-1185">Reference proteome</keyword>
<dbReference type="OrthoDB" id="4703110at2"/>
<dbReference type="RefSeq" id="WP_134149069.1">
    <property type="nucleotide sequence ID" value="NZ_MAFE01000006.1"/>
</dbReference>
<accession>A0A4R8SAY1</accession>
<dbReference type="AlphaFoldDB" id="A0A4R8SAY1"/>
<sequence precursor="true">MYLKAATVFFLAAATALMDACTVRAEPPSFPDMSTYTQVNVDEYTILLPNVGREPNKRVYFVTPDGVRCNFLMESAGCTGDNIPGISDKDRNPYTYVATGTGIRPTGSTPFVDGKIQGHELKVLPALHAITVNGVVCGVDNAGTTACKDADGRGFVLSKLGSTWFPKV</sequence>
<evidence type="ECO:0000256" key="1">
    <source>
        <dbReference type="SAM" id="SignalP"/>
    </source>
</evidence>
<feature type="signal peptide" evidence="1">
    <location>
        <begin position="1"/>
        <end position="25"/>
    </location>
</feature>
<name>A0A4R8SAY1_9MYCO</name>
<organism evidence="2 5">
    <name type="scientific">Mycobacteroides salmoniphilum</name>
    <dbReference type="NCBI Taxonomy" id="404941"/>
    <lineage>
        <taxon>Bacteria</taxon>
        <taxon>Bacillati</taxon>
        <taxon>Actinomycetota</taxon>
        <taxon>Actinomycetes</taxon>
        <taxon>Mycobacteriales</taxon>
        <taxon>Mycobacteriaceae</taxon>
        <taxon>Mycobacteroides</taxon>
    </lineage>
</organism>
<protein>
    <recommendedName>
        <fullName evidence="6">Secreted protein</fullName>
    </recommendedName>
</protein>
<keyword evidence="1" id="KW-0732">Signal</keyword>
<proteinExistence type="predicted"/>
<evidence type="ECO:0008006" key="6">
    <source>
        <dbReference type="Google" id="ProtNLM"/>
    </source>
</evidence>
<dbReference type="EMBL" id="PECK01000009">
    <property type="protein sequence ID" value="TDZ91718.1"/>
    <property type="molecule type" value="Genomic_DNA"/>
</dbReference>
<evidence type="ECO:0000313" key="5">
    <source>
        <dbReference type="Proteomes" id="UP000295685"/>
    </source>
</evidence>
<dbReference type="Proteomes" id="UP000295685">
    <property type="component" value="Unassembled WGS sequence"/>
</dbReference>
<comment type="caution">
    <text evidence="2">The sequence shown here is derived from an EMBL/GenBank/DDBJ whole genome shotgun (WGS) entry which is preliminary data.</text>
</comment>
<evidence type="ECO:0000313" key="4">
    <source>
        <dbReference type="Proteomes" id="UP000294844"/>
    </source>
</evidence>
<reference evidence="4 5" key="1">
    <citation type="journal article" date="2019" name="Sci. Rep.">
        <title>Extended insight into the Mycobacterium chelonae-abscessus complex through whole genome sequencing of Mycobacterium salmoniphilum outbreak and Mycobacterium salmoniphilum-like strains.</title>
        <authorList>
            <person name="Behra P.R.K."/>
            <person name="Das S."/>
            <person name="Pettersson B.M.F."/>
            <person name="Shirreff L."/>
            <person name="DuCote T."/>
            <person name="Jacobsson K.G."/>
            <person name="Ennis D.G."/>
            <person name="Kirsebom L.A."/>
        </authorList>
    </citation>
    <scope>NUCLEOTIDE SEQUENCE [LARGE SCALE GENOMIC DNA]</scope>
    <source>
        <strain evidence="3 4">CCUG 60883</strain>
        <strain evidence="2 5">CCUG 60885</strain>
    </source>
</reference>